<organism evidence="3 4">
    <name type="scientific">Pleuronectes platessa</name>
    <name type="common">European plaice</name>
    <dbReference type="NCBI Taxonomy" id="8262"/>
    <lineage>
        <taxon>Eukaryota</taxon>
        <taxon>Metazoa</taxon>
        <taxon>Chordata</taxon>
        <taxon>Craniata</taxon>
        <taxon>Vertebrata</taxon>
        <taxon>Euteleostomi</taxon>
        <taxon>Actinopterygii</taxon>
        <taxon>Neopterygii</taxon>
        <taxon>Teleostei</taxon>
        <taxon>Neoteleostei</taxon>
        <taxon>Acanthomorphata</taxon>
        <taxon>Carangaria</taxon>
        <taxon>Pleuronectiformes</taxon>
        <taxon>Pleuronectoidei</taxon>
        <taxon>Pleuronectidae</taxon>
        <taxon>Pleuronectes</taxon>
    </lineage>
</organism>
<keyword evidence="4" id="KW-1185">Reference proteome</keyword>
<comment type="caution">
    <text evidence="3">The sequence shown here is derived from an EMBL/GenBank/DDBJ whole genome shotgun (WGS) entry which is preliminary data.</text>
</comment>
<protein>
    <recommendedName>
        <fullName evidence="2">DUF6729 domain-containing protein</fullName>
    </recommendedName>
</protein>
<dbReference type="PANTHER" id="PTHR24401:SF29">
    <property type="entry name" value="SI:CH211-243P7.3-RELATED"/>
    <property type="match status" value="1"/>
</dbReference>
<accession>A0A9N7YVA9</accession>
<evidence type="ECO:0000313" key="4">
    <source>
        <dbReference type="Proteomes" id="UP001153269"/>
    </source>
</evidence>
<dbReference type="AlphaFoldDB" id="A0A9N7YVA9"/>
<reference evidence="3" key="1">
    <citation type="submission" date="2020-03" db="EMBL/GenBank/DDBJ databases">
        <authorList>
            <person name="Weist P."/>
        </authorList>
    </citation>
    <scope>NUCLEOTIDE SEQUENCE</scope>
</reference>
<sequence length="664" mass="74054">MAALSHRTANEGSAAGPSAAAPPPAAPPAQQRASRPASISRAGSTRLGPSLAGSTRPGPNRVGPAVDAPHHPPLLVPGAQLLPKGWRKTLPEEQQEWLGRALFTCGTGKKPVLTGELHFWWSPPGARELYTQIPSAQAFFQCRFFLWAPYKIWAYKLSCPSCKRQLTGAGLYRTVRRVLDIDNFYFMGTEHLACRACKKKYAAWAQEILSQLDLAHQARFPAVLTKKLSCDKRVVGMMQPRTMGNSPSRLRAALVEQHTRKWLEKIMRYLSVLELLQVPGVPPQQVTVPPLRPVPNVPWLISVYVMEAFSRLEETKARMTKKLAGHAAGTAACVSNVGNEHGQVLMSVLSESEGDGLWPMAAGLVRRYRAAGKAPPRVLYVDRDCCSIVGRCTTAEMFGEWDQLVVRLDILHLMRRFARGVTTDSHLLYGVFMSRLSFAIFEWDGGDFTRLQEARQSRLDPTSRELARHCRRRTRGVEETERLIQELLDTMWDATDIMGVPLIDHPEMEEIWSTQRCHLQCIQDPPGVALYTKTGEVTRGGVVLPVYRCARGSTSLESFHLHLCQFIPGTSANDLHFQVYLLEGLVRWNEDRARAAVAGNARRSTARCYNARLLSSVNRLSKKFMGITLVENFTQPWEYTGELIGLEYLYSQTGGGALRIGSRA</sequence>
<feature type="compositionally biased region" description="Low complexity" evidence="1">
    <location>
        <begin position="28"/>
        <end position="38"/>
    </location>
</feature>
<proteinExistence type="predicted"/>
<evidence type="ECO:0000313" key="3">
    <source>
        <dbReference type="EMBL" id="CAB1441186.1"/>
    </source>
</evidence>
<dbReference type="InterPro" id="IPR046616">
    <property type="entry name" value="DUF6729"/>
</dbReference>
<feature type="domain" description="DUF6729" evidence="2">
    <location>
        <begin position="86"/>
        <end position="307"/>
    </location>
</feature>
<dbReference type="Proteomes" id="UP001153269">
    <property type="component" value="Unassembled WGS sequence"/>
</dbReference>
<dbReference type="PANTHER" id="PTHR24401">
    <property type="entry name" value="SI:CH211-243P7.3-RELATED"/>
    <property type="match status" value="1"/>
</dbReference>
<evidence type="ECO:0000256" key="1">
    <source>
        <dbReference type="SAM" id="MobiDB-lite"/>
    </source>
</evidence>
<gene>
    <name evidence="3" type="ORF">PLEPLA_LOCUS28971</name>
</gene>
<name>A0A9N7YVA9_PLEPL</name>
<dbReference type="EMBL" id="CADEAL010002580">
    <property type="protein sequence ID" value="CAB1441186.1"/>
    <property type="molecule type" value="Genomic_DNA"/>
</dbReference>
<feature type="region of interest" description="Disordered" evidence="1">
    <location>
        <begin position="1"/>
        <end position="74"/>
    </location>
</feature>
<dbReference type="Pfam" id="PF20499">
    <property type="entry name" value="DUF6729"/>
    <property type="match status" value="1"/>
</dbReference>
<evidence type="ECO:0000259" key="2">
    <source>
        <dbReference type="Pfam" id="PF20499"/>
    </source>
</evidence>